<accession>A0A804HMW2</accession>
<keyword evidence="4" id="KW-1185">Reference proteome</keyword>
<dbReference type="PANTHER" id="PTHR37239">
    <property type="entry name" value="EPIDERMAL PATTERNING FACTOR-LIKE PROTEIN 9"/>
    <property type="match status" value="1"/>
</dbReference>
<feature type="domain" description="Stomagen C-terminal" evidence="1">
    <location>
        <begin position="1"/>
        <end position="40"/>
    </location>
</feature>
<dbReference type="OMA" id="KESAYRY"/>
<gene>
    <name evidence="2" type="ORF">GSMUA_95930.1</name>
</gene>
<dbReference type="Gramene" id="Ma00_t03350.1">
    <property type="protein sequence ID" value="Ma00_p03350.1"/>
    <property type="gene ID" value="Ma00_g03350"/>
</dbReference>
<dbReference type="EMBL" id="HG996466">
    <property type="protein sequence ID" value="CAG1860289.1"/>
    <property type="molecule type" value="Genomic_DNA"/>
</dbReference>
<dbReference type="Gene3D" id="2.20.25.390">
    <property type="entry name" value="Stomagen"/>
    <property type="match status" value="1"/>
</dbReference>
<dbReference type="InParanoid" id="A0A804HMW2"/>
<dbReference type="EnsemblPlants" id="Ma00_t03350.1">
    <property type="protein sequence ID" value="Ma00_p03350.1"/>
    <property type="gene ID" value="Ma00_g03350"/>
</dbReference>
<dbReference type="Proteomes" id="UP000012960">
    <property type="component" value="Unplaced"/>
</dbReference>
<dbReference type="InterPro" id="IPR044858">
    <property type="entry name" value="Stomagen_C"/>
</dbReference>
<evidence type="ECO:0000313" key="3">
    <source>
        <dbReference type="EnsemblPlants" id="Ma00_p03350.1"/>
    </source>
</evidence>
<dbReference type="InterPro" id="IPR038572">
    <property type="entry name" value="Stomagen_C_sf"/>
</dbReference>
<sequence length="61" mass="6796">MIGSRVPLCTYNECRGCRFKCSAQQVPVDANDPINSPYHYSPYALTHVPSVHGFLSMLSVH</sequence>
<reference evidence="3" key="2">
    <citation type="submission" date="2021-05" db="UniProtKB">
        <authorList>
            <consortium name="EnsemblPlants"/>
        </authorList>
    </citation>
    <scope>IDENTIFICATION</scope>
    <source>
        <strain evidence="3">subsp. malaccensis</strain>
    </source>
</reference>
<reference evidence="2" key="1">
    <citation type="submission" date="2021-03" db="EMBL/GenBank/DDBJ databases">
        <authorList>
            <consortium name="Genoscope - CEA"/>
            <person name="William W."/>
        </authorList>
    </citation>
    <scope>NUCLEOTIDE SEQUENCE</scope>
    <source>
        <strain evidence="2">Doubled-haploid Pahang</strain>
    </source>
</reference>
<dbReference type="GO" id="GO:2000123">
    <property type="term" value="P:positive regulation of stomatal complex development"/>
    <property type="evidence" value="ECO:0007669"/>
    <property type="project" value="InterPro"/>
</dbReference>
<proteinExistence type="predicted"/>
<name>A0A804HMW2_MUSAM</name>
<protein>
    <submittedName>
        <fullName evidence="2">(wild Malaysian banana) hypothetical protein</fullName>
    </submittedName>
</protein>
<dbReference type="PANTHER" id="PTHR37239:SF1">
    <property type="entry name" value="EPIDERMAL PATTERNING FACTOR-LIKE PROTEIN 9"/>
    <property type="match status" value="1"/>
</dbReference>
<evidence type="ECO:0000313" key="4">
    <source>
        <dbReference type="Proteomes" id="UP000012960"/>
    </source>
</evidence>
<dbReference type="InterPro" id="IPR031753">
    <property type="entry name" value="Stomagen"/>
</dbReference>
<organism evidence="3 4">
    <name type="scientific">Musa acuminata subsp. malaccensis</name>
    <name type="common">Wild banana</name>
    <name type="synonym">Musa malaccensis</name>
    <dbReference type="NCBI Taxonomy" id="214687"/>
    <lineage>
        <taxon>Eukaryota</taxon>
        <taxon>Viridiplantae</taxon>
        <taxon>Streptophyta</taxon>
        <taxon>Embryophyta</taxon>
        <taxon>Tracheophyta</taxon>
        <taxon>Spermatophyta</taxon>
        <taxon>Magnoliopsida</taxon>
        <taxon>Liliopsida</taxon>
        <taxon>Zingiberales</taxon>
        <taxon>Musaceae</taxon>
        <taxon>Musa</taxon>
    </lineage>
</organism>
<evidence type="ECO:0000313" key="2">
    <source>
        <dbReference type="EMBL" id="CAG1860289.1"/>
    </source>
</evidence>
<dbReference type="AlphaFoldDB" id="A0A804HMW2"/>
<evidence type="ECO:0000259" key="1">
    <source>
        <dbReference type="Pfam" id="PF16851"/>
    </source>
</evidence>
<dbReference type="Pfam" id="PF16851">
    <property type="entry name" value="Stomagen"/>
    <property type="match status" value="1"/>
</dbReference>